<dbReference type="OrthoDB" id="2922289at2759"/>
<dbReference type="Proteomes" id="UP000800094">
    <property type="component" value="Unassembled WGS sequence"/>
</dbReference>
<sequence>MNMSSLFRNMPPGMPMPSSFSSPEEVSKKARKLAKQLFEDRETLQQIMERHEETIRKRWSKKSNQQRKKILLAAWPSMSAQHRPDVEAWRRNDNSKTEAYMWPYINLEDLIKPKLLLIFLNARARHQPHEFVHSDLKLAAFGETSGATFPAFLNEYTMLFHGRNTPATYGELVSWDDDDDAFEYMYNGIGMHPGHGLQALEIQQRIWEFLVSCCKHLLQDMPSLTTGEVQSEPAPPTATEPNVTSLEAIAQEAPYRIPARLDFSRLKALASAERNSREDHLWALREDPSYFADVMNDFAEHRQEMLLDSRGSKHPTIAESGQPLFWNRVLGNVVVTSYFGFATFDEIVKQIGKLKHLAGKYKDEIRPEDDLPSEYMEAFQTLRFILDAAKTDLILQLKVGVYPSPPLRQFCYRQPQDPISSMIQAAYQPPRQNHAVKRLMPLLDILWNEQQLFLFGLHTVVDEIERLVQADPEVKALVSSWVAKPLSSLSVVAECLHQLHLYQPWARKIEDGMELKKDELLKVYKESFKGWLPILGIKFEDAQISHLADPRDGKFNHPLHRRRDKENVDALRKAERNLDDFWVAVDRHYKSRTSGTSQHDMVAHLLSSDRAIQRTPPWIEPIKNEKAVERQEYVYQPFSTIYHDRTKQITGSFDRVSISEKPTKPKTRGMGAPSDVPTPESPQPTEAGIDQQIFTVDKRTHKVFKALFHSPSNPDLPGEIPWSDFLHAMVSTGFSAEKLHGSAWNFTPRSPDVAVERSIQFHEPHPSNKIPFLWARRYGRRLARAYGWSGDMFRLE</sequence>
<gene>
    <name evidence="2" type="ORF">BU26DRAFT_454258</name>
</gene>
<feature type="region of interest" description="Disordered" evidence="1">
    <location>
        <begin position="657"/>
        <end position="687"/>
    </location>
</feature>
<evidence type="ECO:0000313" key="2">
    <source>
        <dbReference type="EMBL" id="KAF2251137.1"/>
    </source>
</evidence>
<name>A0A6A6ILN3_9PLEO</name>
<dbReference type="GeneID" id="54578184"/>
<evidence type="ECO:0000256" key="1">
    <source>
        <dbReference type="SAM" id="MobiDB-lite"/>
    </source>
</evidence>
<proteinExistence type="predicted"/>
<dbReference type="EMBL" id="ML987193">
    <property type="protein sequence ID" value="KAF2251137.1"/>
    <property type="molecule type" value="Genomic_DNA"/>
</dbReference>
<dbReference type="AlphaFoldDB" id="A0A6A6ILN3"/>
<organism evidence="2 3">
    <name type="scientific">Trematosphaeria pertusa</name>
    <dbReference type="NCBI Taxonomy" id="390896"/>
    <lineage>
        <taxon>Eukaryota</taxon>
        <taxon>Fungi</taxon>
        <taxon>Dikarya</taxon>
        <taxon>Ascomycota</taxon>
        <taxon>Pezizomycotina</taxon>
        <taxon>Dothideomycetes</taxon>
        <taxon>Pleosporomycetidae</taxon>
        <taxon>Pleosporales</taxon>
        <taxon>Massarineae</taxon>
        <taxon>Trematosphaeriaceae</taxon>
        <taxon>Trematosphaeria</taxon>
    </lineage>
</organism>
<accession>A0A6A6ILN3</accession>
<dbReference type="PANTHER" id="PTHR40788">
    <property type="entry name" value="CLR5 DOMAIN-CONTAINING PROTEIN-RELATED"/>
    <property type="match status" value="1"/>
</dbReference>
<keyword evidence="3" id="KW-1185">Reference proteome</keyword>
<dbReference type="PANTHER" id="PTHR40788:SF2">
    <property type="entry name" value="CLR5 DOMAIN-CONTAINING PROTEIN"/>
    <property type="match status" value="1"/>
</dbReference>
<protein>
    <submittedName>
        <fullName evidence="2">Uncharacterized protein</fullName>
    </submittedName>
</protein>
<reference evidence="2" key="1">
    <citation type="journal article" date="2020" name="Stud. Mycol.">
        <title>101 Dothideomycetes genomes: a test case for predicting lifestyles and emergence of pathogens.</title>
        <authorList>
            <person name="Haridas S."/>
            <person name="Albert R."/>
            <person name="Binder M."/>
            <person name="Bloem J."/>
            <person name="Labutti K."/>
            <person name="Salamov A."/>
            <person name="Andreopoulos B."/>
            <person name="Baker S."/>
            <person name="Barry K."/>
            <person name="Bills G."/>
            <person name="Bluhm B."/>
            <person name="Cannon C."/>
            <person name="Castanera R."/>
            <person name="Culley D."/>
            <person name="Daum C."/>
            <person name="Ezra D."/>
            <person name="Gonzalez J."/>
            <person name="Henrissat B."/>
            <person name="Kuo A."/>
            <person name="Liang C."/>
            <person name="Lipzen A."/>
            <person name="Lutzoni F."/>
            <person name="Magnuson J."/>
            <person name="Mondo S."/>
            <person name="Nolan M."/>
            <person name="Ohm R."/>
            <person name="Pangilinan J."/>
            <person name="Park H.-J."/>
            <person name="Ramirez L."/>
            <person name="Alfaro M."/>
            <person name="Sun H."/>
            <person name="Tritt A."/>
            <person name="Yoshinaga Y."/>
            <person name="Zwiers L.-H."/>
            <person name="Turgeon B."/>
            <person name="Goodwin S."/>
            <person name="Spatafora J."/>
            <person name="Crous P."/>
            <person name="Grigoriev I."/>
        </authorList>
    </citation>
    <scope>NUCLEOTIDE SEQUENCE</scope>
    <source>
        <strain evidence="2">CBS 122368</strain>
    </source>
</reference>
<feature type="region of interest" description="Disordered" evidence="1">
    <location>
        <begin position="1"/>
        <end position="26"/>
    </location>
</feature>
<dbReference type="RefSeq" id="XP_033686141.1">
    <property type="nucleotide sequence ID" value="XM_033824854.1"/>
</dbReference>
<evidence type="ECO:0000313" key="3">
    <source>
        <dbReference type="Proteomes" id="UP000800094"/>
    </source>
</evidence>